<protein>
    <submittedName>
        <fullName evidence="3">DnaJ-like protein subfamily B member 13-like</fullName>
    </submittedName>
</protein>
<evidence type="ECO:0000256" key="1">
    <source>
        <dbReference type="ARBA" id="ARBA00023186"/>
    </source>
</evidence>
<keyword evidence="4" id="KW-1185">Reference proteome</keyword>
<evidence type="ECO:0000313" key="4">
    <source>
        <dbReference type="Proteomes" id="UP000239899"/>
    </source>
</evidence>
<dbReference type="FunFam" id="2.60.260.20:FF:000002">
    <property type="entry name" value="Dnaj homolog subfamily b member"/>
    <property type="match status" value="1"/>
</dbReference>
<dbReference type="SMART" id="SM00271">
    <property type="entry name" value="DnaJ"/>
    <property type="match status" value="1"/>
</dbReference>
<dbReference type="PANTHER" id="PTHR24078">
    <property type="entry name" value="DNAJ HOMOLOG SUBFAMILY C MEMBER"/>
    <property type="match status" value="1"/>
</dbReference>
<evidence type="ECO:0000259" key="2">
    <source>
        <dbReference type="PROSITE" id="PS50076"/>
    </source>
</evidence>
<dbReference type="PRINTS" id="PR00625">
    <property type="entry name" value="JDOMAIN"/>
</dbReference>
<dbReference type="Gene3D" id="2.60.260.20">
    <property type="entry name" value="Urease metallochaperone UreE, N-terminal domain"/>
    <property type="match status" value="2"/>
</dbReference>
<keyword evidence="1" id="KW-0143">Chaperone</keyword>
<dbReference type="Proteomes" id="UP000239899">
    <property type="component" value="Unassembled WGS sequence"/>
</dbReference>
<dbReference type="Gene3D" id="1.10.287.110">
    <property type="entry name" value="DnaJ domain"/>
    <property type="match status" value="1"/>
</dbReference>
<dbReference type="GO" id="GO:0051082">
    <property type="term" value="F:unfolded protein binding"/>
    <property type="evidence" value="ECO:0007669"/>
    <property type="project" value="InterPro"/>
</dbReference>
<dbReference type="Pfam" id="PF00226">
    <property type="entry name" value="DnaJ"/>
    <property type="match status" value="1"/>
</dbReference>
<dbReference type="GO" id="GO:0051087">
    <property type="term" value="F:protein-folding chaperone binding"/>
    <property type="evidence" value="ECO:0007669"/>
    <property type="project" value="TreeGrafter"/>
</dbReference>
<sequence length="359" mass="38742">MGKDYYKILGVPKGTSDENTLKKAYRKLAMQYHPDKNPENKEGAEKKFKEVSEAFEVLSDPKKREVYDQFGEEGLKGGMGGAGAGMGGFGGFHPRDANDLFAELFRGFGGGGSFRQGSFGGGGGCGAEGFDFFGGGMPFGSMGGMGGMGSMGGMGGPFGGSGGFGGMNGHAGGHRRPKKDAPHEMDLQCSLEELYRGTTRRMKISRKRLDASGQQRPDSEMLEIPVRPGWKAGTKITFQEKGDEHPGRIAADIIFVVQEKPHPVFRRDGNDLIYTHRAPLVEALCGTAVHLQTLDGRPLSVPINSPISLQQDIVVPGEGMPITKQPGQKGNLRIRFEVKMPEQLSEQQKAMLRSILPTF</sequence>
<proteinExistence type="predicted"/>
<dbReference type="EMBL" id="LHPG02000012">
    <property type="protein sequence ID" value="PRW44849.1"/>
    <property type="molecule type" value="Genomic_DNA"/>
</dbReference>
<dbReference type="Pfam" id="PF01556">
    <property type="entry name" value="DnaJ_C"/>
    <property type="match status" value="1"/>
</dbReference>
<comment type="caution">
    <text evidence="3">The sequence shown here is derived from an EMBL/GenBank/DDBJ whole genome shotgun (WGS) entry which is preliminary data.</text>
</comment>
<dbReference type="SUPFAM" id="SSF46565">
    <property type="entry name" value="Chaperone J-domain"/>
    <property type="match status" value="1"/>
</dbReference>
<dbReference type="InterPro" id="IPR008971">
    <property type="entry name" value="HSP40/DnaJ_pept-bd"/>
</dbReference>
<dbReference type="InterPro" id="IPR002939">
    <property type="entry name" value="DnaJ_C"/>
</dbReference>
<dbReference type="GO" id="GO:0006457">
    <property type="term" value="P:protein folding"/>
    <property type="evidence" value="ECO:0007669"/>
    <property type="project" value="InterPro"/>
</dbReference>
<dbReference type="InterPro" id="IPR036869">
    <property type="entry name" value="J_dom_sf"/>
</dbReference>
<dbReference type="InterPro" id="IPR051339">
    <property type="entry name" value="DnaJ_subfamily_B"/>
</dbReference>
<dbReference type="CDD" id="cd06257">
    <property type="entry name" value="DnaJ"/>
    <property type="match status" value="1"/>
</dbReference>
<reference evidence="3 4" key="1">
    <citation type="journal article" date="2018" name="Plant J.">
        <title>Genome sequences of Chlorella sorokiniana UTEX 1602 and Micractinium conductrix SAG 241.80: implications to maltose excretion by a green alga.</title>
        <authorList>
            <person name="Arriola M.B."/>
            <person name="Velmurugan N."/>
            <person name="Zhang Y."/>
            <person name="Plunkett M.H."/>
            <person name="Hondzo H."/>
            <person name="Barney B.M."/>
        </authorList>
    </citation>
    <scope>NUCLEOTIDE SEQUENCE [LARGE SCALE GENOMIC DNA]</scope>
    <source>
        <strain evidence="4">UTEX 1602</strain>
    </source>
</reference>
<dbReference type="CDD" id="cd10747">
    <property type="entry name" value="DnaJ_C"/>
    <property type="match status" value="1"/>
</dbReference>
<dbReference type="FunFam" id="1.10.287.110:FF:000034">
    <property type="entry name" value="Chaperone protein DnaJ"/>
    <property type="match status" value="1"/>
</dbReference>
<name>A0A2P6TKP6_CHLSO</name>
<organism evidence="3 4">
    <name type="scientific">Chlorella sorokiniana</name>
    <name type="common">Freshwater green alga</name>
    <dbReference type="NCBI Taxonomy" id="3076"/>
    <lineage>
        <taxon>Eukaryota</taxon>
        <taxon>Viridiplantae</taxon>
        <taxon>Chlorophyta</taxon>
        <taxon>core chlorophytes</taxon>
        <taxon>Trebouxiophyceae</taxon>
        <taxon>Chlorellales</taxon>
        <taxon>Chlorellaceae</taxon>
        <taxon>Chlorella clade</taxon>
        <taxon>Chlorella</taxon>
    </lineage>
</organism>
<dbReference type="InterPro" id="IPR018253">
    <property type="entry name" value="DnaJ_domain_CS"/>
</dbReference>
<dbReference type="STRING" id="3076.A0A2P6TKP6"/>
<dbReference type="PROSITE" id="PS00636">
    <property type="entry name" value="DNAJ_1"/>
    <property type="match status" value="1"/>
</dbReference>
<dbReference type="OrthoDB" id="550424at2759"/>
<gene>
    <name evidence="3" type="ORF">C2E21_6399</name>
</gene>
<dbReference type="PROSITE" id="PS50076">
    <property type="entry name" value="DNAJ_2"/>
    <property type="match status" value="1"/>
</dbReference>
<dbReference type="FunFam" id="2.60.260.20:FF:000006">
    <property type="entry name" value="DnaJ subfamily B member 13"/>
    <property type="match status" value="1"/>
</dbReference>
<dbReference type="PANTHER" id="PTHR24078:SF553">
    <property type="entry name" value="DNAJ HOMOLOG SUBFAMILY B MEMBER 5"/>
    <property type="match status" value="1"/>
</dbReference>
<dbReference type="SUPFAM" id="SSF49493">
    <property type="entry name" value="HSP40/DnaJ peptide-binding domain"/>
    <property type="match status" value="2"/>
</dbReference>
<dbReference type="InterPro" id="IPR001623">
    <property type="entry name" value="DnaJ_domain"/>
</dbReference>
<dbReference type="AlphaFoldDB" id="A0A2P6TKP6"/>
<accession>A0A2P6TKP6</accession>
<evidence type="ECO:0000313" key="3">
    <source>
        <dbReference type="EMBL" id="PRW44849.1"/>
    </source>
</evidence>
<dbReference type="GO" id="GO:0005829">
    <property type="term" value="C:cytosol"/>
    <property type="evidence" value="ECO:0007669"/>
    <property type="project" value="TreeGrafter"/>
</dbReference>
<feature type="domain" description="J" evidence="2">
    <location>
        <begin position="4"/>
        <end position="71"/>
    </location>
</feature>